<gene>
    <name evidence="8" type="ORF">SAMN06296052_109131</name>
</gene>
<keyword evidence="9" id="KW-1185">Reference proteome</keyword>
<dbReference type="InterPro" id="IPR036388">
    <property type="entry name" value="WH-like_DNA-bd_sf"/>
</dbReference>
<dbReference type="SMART" id="SM00529">
    <property type="entry name" value="HTH_DTXR"/>
    <property type="match status" value="1"/>
</dbReference>
<dbReference type="GO" id="GO:0046914">
    <property type="term" value="F:transition metal ion binding"/>
    <property type="evidence" value="ECO:0007669"/>
    <property type="project" value="InterPro"/>
</dbReference>
<comment type="function">
    <text evidence="6">In the presence of manganese, represses expression of mntH and mntS. Up-regulates expression of mntP.</text>
</comment>
<dbReference type="AlphaFoldDB" id="A0A239FUD5"/>
<dbReference type="InterPro" id="IPR038157">
    <property type="entry name" value="FeoA_core_dom"/>
</dbReference>
<dbReference type="GO" id="GO:0046983">
    <property type="term" value="F:protein dimerization activity"/>
    <property type="evidence" value="ECO:0007669"/>
    <property type="project" value="InterPro"/>
</dbReference>
<dbReference type="InterPro" id="IPR022687">
    <property type="entry name" value="HTH_DTXR"/>
</dbReference>
<comment type="similarity">
    <text evidence="1">Belongs to the DtxR/MntR family.</text>
</comment>
<dbReference type="Pfam" id="PF02742">
    <property type="entry name" value="Fe_dep_repr_C"/>
    <property type="match status" value="1"/>
</dbReference>
<dbReference type="GO" id="GO:0003700">
    <property type="term" value="F:DNA-binding transcription factor activity"/>
    <property type="evidence" value="ECO:0007669"/>
    <property type="project" value="InterPro"/>
</dbReference>
<dbReference type="InterPro" id="IPR036390">
    <property type="entry name" value="WH_DNA-bd_sf"/>
</dbReference>
<evidence type="ECO:0000313" key="9">
    <source>
        <dbReference type="Proteomes" id="UP000198432"/>
    </source>
</evidence>
<evidence type="ECO:0000256" key="4">
    <source>
        <dbReference type="ARBA" id="ARBA00023125"/>
    </source>
</evidence>
<dbReference type="SUPFAM" id="SSF47979">
    <property type="entry name" value="Iron-dependent repressor protein, dimerization domain"/>
    <property type="match status" value="1"/>
</dbReference>
<keyword evidence="3" id="KW-0805">Transcription regulation</keyword>
<dbReference type="EMBL" id="FZOQ01000009">
    <property type="protein sequence ID" value="SNS60617.1"/>
    <property type="molecule type" value="Genomic_DNA"/>
</dbReference>
<organism evidence="8 9">
    <name type="scientific">Pontibacter ummariensis</name>
    <dbReference type="NCBI Taxonomy" id="1610492"/>
    <lineage>
        <taxon>Bacteria</taxon>
        <taxon>Pseudomonadati</taxon>
        <taxon>Bacteroidota</taxon>
        <taxon>Cytophagia</taxon>
        <taxon>Cytophagales</taxon>
        <taxon>Hymenobacteraceae</taxon>
        <taxon>Pontibacter</taxon>
    </lineage>
</organism>
<dbReference type="Pfam" id="PF04023">
    <property type="entry name" value="FeoA"/>
    <property type="match status" value="1"/>
</dbReference>
<dbReference type="SUPFAM" id="SSF46785">
    <property type="entry name" value="Winged helix' DNA-binding domain"/>
    <property type="match status" value="1"/>
</dbReference>
<evidence type="ECO:0000256" key="6">
    <source>
        <dbReference type="ARBA" id="ARBA00025185"/>
    </source>
</evidence>
<dbReference type="PROSITE" id="PS50944">
    <property type="entry name" value="HTH_DTXR"/>
    <property type="match status" value="1"/>
</dbReference>
<dbReference type="PANTHER" id="PTHR33238">
    <property type="entry name" value="IRON (METAL) DEPENDENT REPRESSOR, DTXR FAMILY"/>
    <property type="match status" value="1"/>
</dbReference>
<dbReference type="GO" id="GO:0003677">
    <property type="term" value="F:DNA binding"/>
    <property type="evidence" value="ECO:0007669"/>
    <property type="project" value="UniProtKB-KW"/>
</dbReference>
<dbReference type="Gene3D" id="1.10.60.10">
    <property type="entry name" value="Iron dependent repressor, metal binding and dimerisation domain"/>
    <property type="match status" value="1"/>
</dbReference>
<proteinExistence type="inferred from homology"/>
<evidence type="ECO:0000256" key="2">
    <source>
        <dbReference type="ARBA" id="ARBA00022386"/>
    </source>
</evidence>
<evidence type="ECO:0000256" key="1">
    <source>
        <dbReference type="ARBA" id="ARBA00007871"/>
    </source>
</evidence>
<evidence type="ECO:0000256" key="5">
    <source>
        <dbReference type="ARBA" id="ARBA00023163"/>
    </source>
</evidence>
<evidence type="ECO:0000259" key="7">
    <source>
        <dbReference type="PROSITE" id="PS50944"/>
    </source>
</evidence>
<feature type="domain" description="HTH dtxR-type" evidence="7">
    <location>
        <begin position="38"/>
        <end position="97"/>
    </location>
</feature>
<dbReference type="InterPro" id="IPR007167">
    <property type="entry name" value="Fe-transptr_FeoA-like"/>
</dbReference>
<accession>A0A239FUD5</accession>
<keyword evidence="5" id="KW-0804">Transcription</keyword>
<evidence type="ECO:0000256" key="3">
    <source>
        <dbReference type="ARBA" id="ARBA00023015"/>
    </source>
</evidence>
<keyword evidence="4" id="KW-0238">DNA-binding</keyword>
<protein>
    <recommendedName>
        <fullName evidence="2">Transcriptional regulator MntR</fullName>
    </recommendedName>
</protein>
<dbReference type="InterPro" id="IPR022689">
    <property type="entry name" value="Iron_dep_repressor"/>
</dbReference>
<dbReference type="Gene3D" id="2.30.30.90">
    <property type="match status" value="1"/>
</dbReference>
<dbReference type="Pfam" id="PF01325">
    <property type="entry name" value="Fe_dep_repress"/>
    <property type="match status" value="1"/>
</dbReference>
<dbReference type="InterPro" id="IPR036421">
    <property type="entry name" value="Fe_dep_repressor_sf"/>
</dbReference>
<reference evidence="9" key="1">
    <citation type="submission" date="2017-06" db="EMBL/GenBank/DDBJ databases">
        <authorList>
            <person name="Varghese N."/>
            <person name="Submissions S."/>
        </authorList>
    </citation>
    <scope>NUCLEOTIDE SEQUENCE [LARGE SCALE GENOMIC DNA]</scope>
    <source>
        <strain evidence="9">NKM1</strain>
    </source>
</reference>
<evidence type="ECO:0000313" key="8">
    <source>
        <dbReference type="EMBL" id="SNS60617.1"/>
    </source>
</evidence>
<dbReference type="InterPro" id="IPR050536">
    <property type="entry name" value="DtxR_MntR_Metal-Reg"/>
</dbReference>
<dbReference type="Gene3D" id="1.10.10.10">
    <property type="entry name" value="Winged helix-like DNA-binding domain superfamily/Winged helix DNA-binding domain"/>
    <property type="match status" value="1"/>
</dbReference>
<name>A0A239FUD5_9BACT</name>
<dbReference type="InterPro" id="IPR001367">
    <property type="entry name" value="Fe_dep_repressor"/>
</dbReference>
<sequence>MHASIVGQLKVCLSYRTIQDTVILLFNPLSIDLVHSYTEENYIKTIFKLSANGTQEVNTNAIAEALETRAASVTDMLRKLSAKQLVNYVKYKGVSLTQEGEQVALQVIRKHRLWEVFLLEKLKFSWDEVHEVAEELEHVNSPLLIQRLDEYLGYPKFDPHGDPIPSESGQMMVKKQRLLAELEIAEGGVVVGVNDSQPLFLQYLNKVGISLGSRIRVVDKMAYDHSLEIVLEEEKSLLLSSEVSRNIFLSA</sequence>
<dbReference type="Proteomes" id="UP000198432">
    <property type="component" value="Unassembled WGS sequence"/>
</dbReference>
<dbReference type="SMART" id="SM00899">
    <property type="entry name" value="FeoA"/>
    <property type="match status" value="1"/>
</dbReference>
<dbReference type="PANTHER" id="PTHR33238:SF7">
    <property type="entry name" value="IRON-DEPENDENT TRANSCRIPTIONAL REGULATOR"/>
    <property type="match status" value="1"/>
</dbReference>